<dbReference type="EMBL" id="NIDE01000002">
    <property type="protein sequence ID" value="OWK45065.1"/>
    <property type="molecule type" value="Genomic_DNA"/>
</dbReference>
<evidence type="ECO:0000313" key="1">
    <source>
        <dbReference type="EMBL" id="OWK45065.1"/>
    </source>
</evidence>
<comment type="caution">
    <text evidence="1">The sequence shown here is derived from an EMBL/GenBank/DDBJ whole genome shotgun (WGS) entry which is preliminary data.</text>
</comment>
<dbReference type="Proteomes" id="UP000214646">
    <property type="component" value="Unassembled WGS sequence"/>
</dbReference>
<protein>
    <submittedName>
        <fullName evidence="1">Uncharacterized protein</fullName>
    </submittedName>
</protein>
<gene>
    <name evidence="1" type="ORF">FRUB_01396</name>
</gene>
<dbReference type="AlphaFoldDB" id="A0A225E8X7"/>
<sequence length="430" mass="46069">MYLLGHQLYQNTHPLATTANSLGEWNHFMRCGYATCLFPLCLLATGLASGCQTAQLRQGSINQAASYGDLQEQQVLDNLAKFAYDINSFPSFAYSAQGTNQVQDTLSIMSTSSWQRIAGGVYGWMSSTAVPSAARQGTQSWILQPLNDPRKLDLMRCAYQQVVRANLAACGSPIAGTPATCGGGNCPDCSKRLNSFYTGKADTPPPLPGDPKDAGRVTNLCLGNNPAWFASGCKKDLPKACRCLKYGHYCGVYVWVLPGGEDELAKLTLAILDYAVNAPADASKPASKQVAYFVDATGKQTTQANAVGVVSGTVPANKPSISILKADLPKTIKILEDKLAATTSAHAEYMKGKNPEAFAADPTAKRLKADIETYTQDIKTLKLHGVGLEELPDQPAPYRPSIDETSGPNLLQIQSRLQSTQPVPTVFPTP</sequence>
<keyword evidence="2" id="KW-1185">Reference proteome</keyword>
<name>A0A225E8X7_9BACT</name>
<organism evidence="1 2">
    <name type="scientific">Fimbriiglobus ruber</name>
    <dbReference type="NCBI Taxonomy" id="1908690"/>
    <lineage>
        <taxon>Bacteria</taxon>
        <taxon>Pseudomonadati</taxon>
        <taxon>Planctomycetota</taxon>
        <taxon>Planctomycetia</taxon>
        <taxon>Gemmatales</taxon>
        <taxon>Gemmataceae</taxon>
        <taxon>Fimbriiglobus</taxon>
    </lineage>
</organism>
<reference evidence="2" key="1">
    <citation type="submission" date="2017-06" db="EMBL/GenBank/DDBJ databases">
        <title>Genome analysis of Fimbriiglobus ruber SP5, the first member of the order Planctomycetales with confirmed chitinolytic capability.</title>
        <authorList>
            <person name="Ravin N.V."/>
            <person name="Rakitin A.L."/>
            <person name="Ivanova A.A."/>
            <person name="Beletsky A.V."/>
            <person name="Kulichevskaya I.S."/>
            <person name="Mardanov A.V."/>
            <person name="Dedysh S.N."/>
        </authorList>
    </citation>
    <scope>NUCLEOTIDE SEQUENCE [LARGE SCALE GENOMIC DNA]</scope>
    <source>
        <strain evidence="2">SP5</strain>
    </source>
</reference>
<dbReference type="RefSeq" id="WP_143392904.1">
    <property type="nucleotide sequence ID" value="NZ_NIDE01000002.1"/>
</dbReference>
<dbReference type="OrthoDB" id="285735at2"/>
<evidence type="ECO:0000313" key="2">
    <source>
        <dbReference type="Proteomes" id="UP000214646"/>
    </source>
</evidence>
<proteinExistence type="predicted"/>
<accession>A0A225E8X7</accession>